<comment type="similarity">
    <text evidence="2">Belongs to the precorrin methyltransferase family.</text>
</comment>
<dbReference type="EC" id="4.99.1.4" evidence="15"/>
<dbReference type="GO" id="GO:0043115">
    <property type="term" value="F:precorrin-2 dehydrogenase activity"/>
    <property type="evidence" value="ECO:0007669"/>
    <property type="project" value="UniProtKB-UniRule"/>
</dbReference>
<evidence type="ECO:0000313" key="21">
    <source>
        <dbReference type="Proteomes" id="UP000483432"/>
    </source>
</evidence>
<comment type="pathway">
    <text evidence="15">Cofactor biosynthesis; adenosylcobalamin biosynthesis; sirohydrochlorin from precorrin-2: step 1/1.</text>
</comment>
<proteinExistence type="inferred from homology"/>
<evidence type="ECO:0000256" key="11">
    <source>
        <dbReference type="ARBA" id="ARBA00023268"/>
    </source>
</evidence>
<evidence type="ECO:0000256" key="4">
    <source>
        <dbReference type="ARBA" id="ARBA00022603"/>
    </source>
</evidence>
<dbReference type="HAMAP" id="MF_01646">
    <property type="entry name" value="Siroheme_synth"/>
    <property type="match status" value="1"/>
</dbReference>
<evidence type="ECO:0000256" key="2">
    <source>
        <dbReference type="ARBA" id="ARBA00005879"/>
    </source>
</evidence>
<feature type="binding site" evidence="15">
    <location>
        <begin position="302"/>
        <end position="304"/>
    </location>
    <ligand>
        <name>S-adenosyl-L-methionine</name>
        <dbReference type="ChEBI" id="CHEBI:59789"/>
    </ligand>
</feature>
<dbReference type="InterPro" id="IPR036291">
    <property type="entry name" value="NAD(P)-bd_dom_sf"/>
</dbReference>
<dbReference type="InterPro" id="IPR014777">
    <property type="entry name" value="4pyrrole_Mease_sub1"/>
</dbReference>
<organism evidence="20 21">
    <name type="scientific">Sulfuriferula multivorans</name>
    <dbReference type="NCBI Taxonomy" id="1559896"/>
    <lineage>
        <taxon>Bacteria</taxon>
        <taxon>Pseudomonadati</taxon>
        <taxon>Pseudomonadota</taxon>
        <taxon>Betaproteobacteria</taxon>
        <taxon>Nitrosomonadales</taxon>
        <taxon>Sulfuricellaceae</taxon>
        <taxon>Sulfuriferula</taxon>
    </lineage>
</organism>
<dbReference type="GO" id="GO:0004851">
    <property type="term" value="F:uroporphyrin-III C-methyltransferase activity"/>
    <property type="evidence" value="ECO:0007669"/>
    <property type="project" value="UniProtKB-UniRule"/>
</dbReference>
<dbReference type="InterPro" id="IPR019478">
    <property type="entry name" value="Sirohaem_synthase_dimer_dom"/>
</dbReference>
<evidence type="ECO:0000259" key="17">
    <source>
        <dbReference type="Pfam" id="PF00590"/>
    </source>
</evidence>
<dbReference type="FunFam" id="3.30.160.110:FF:000001">
    <property type="entry name" value="Siroheme synthase"/>
    <property type="match status" value="1"/>
</dbReference>
<dbReference type="InterPro" id="IPR037115">
    <property type="entry name" value="Sirohaem_synt_dimer_dom_sf"/>
</dbReference>
<dbReference type="Pfam" id="PF00590">
    <property type="entry name" value="TP_methylase"/>
    <property type="match status" value="1"/>
</dbReference>
<keyword evidence="3 15" id="KW-0169">Cobalamin biosynthesis</keyword>
<evidence type="ECO:0000256" key="8">
    <source>
        <dbReference type="ARBA" id="ARBA00023027"/>
    </source>
</evidence>
<evidence type="ECO:0000256" key="7">
    <source>
        <dbReference type="ARBA" id="ARBA00023002"/>
    </source>
</evidence>
<dbReference type="NCBIfam" id="NF004790">
    <property type="entry name" value="PRK06136.1"/>
    <property type="match status" value="1"/>
</dbReference>
<feature type="active site" description="Proton donor" evidence="15 16">
    <location>
        <position position="271"/>
    </location>
</feature>
<dbReference type="Proteomes" id="UP000483432">
    <property type="component" value="Unassembled WGS sequence"/>
</dbReference>
<dbReference type="InterPro" id="IPR028281">
    <property type="entry name" value="Sirohaem_synthase_central"/>
</dbReference>
<evidence type="ECO:0000259" key="19">
    <source>
        <dbReference type="Pfam" id="PF14824"/>
    </source>
</evidence>
<dbReference type="Gene3D" id="3.40.1010.10">
    <property type="entry name" value="Cobalt-precorrin-4 Transmethylase, Domain 1"/>
    <property type="match status" value="1"/>
</dbReference>
<dbReference type="EC" id="2.1.1.107" evidence="15"/>
<feature type="binding site" evidence="15">
    <location>
        <begin position="43"/>
        <end position="44"/>
    </location>
    <ligand>
        <name>NAD(+)</name>
        <dbReference type="ChEBI" id="CHEBI:57540"/>
    </ligand>
</feature>
<evidence type="ECO:0000256" key="6">
    <source>
        <dbReference type="ARBA" id="ARBA00022691"/>
    </source>
</evidence>
<evidence type="ECO:0000256" key="16">
    <source>
        <dbReference type="PIRSR" id="PIRSR036426-1"/>
    </source>
</evidence>
<dbReference type="GO" id="GO:0009236">
    <property type="term" value="P:cobalamin biosynthetic process"/>
    <property type="evidence" value="ECO:0007669"/>
    <property type="project" value="UniProtKB-UniRule"/>
</dbReference>
<comment type="pathway">
    <text evidence="1 15">Porphyrin-containing compound metabolism; siroheme biosynthesis; sirohydrochlorin from precorrin-2: step 1/1.</text>
</comment>
<dbReference type="FunFam" id="3.40.1010.10:FF:000001">
    <property type="entry name" value="Siroheme synthase"/>
    <property type="match status" value="1"/>
</dbReference>
<dbReference type="Pfam" id="PF14824">
    <property type="entry name" value="Sirohm_synth_M"/>
    <property type="match status" value="1"/>
</dbReference>
<dbReference type="InterPro" id="IPR012409">
    <property type="entry name" value="Sirohaem_synth"/>
</dbReference>
<comment type="function">
    <text evidence="15">Multifunctional enzyme that catalyzes the SAM-dependent methylations of uroporphyrinogen III at position C-2 and C-7 to form precorrin-2 via precorrin-1. Then it catalyzes the NAD-dependent ring dehydrogenation of precorrin-2 to yield sirohydrochlorin. Finally, it catalyzes the ferrochelation of sirohydrochlorin to yield siroheme.</text>
</comment>
<evidence type="ECO:0000259" key="18">
    <source>
        <dbReference type="Pfam" id="PF10414"/>
    </source>
</evidence>
<feature type="domain" description="Tetrapyrrole methylase" evidence="17">
    <location>
        <begin position="219"/>
        <end position="428"/>
    </location>
</feature>
<keyword evidence="11 15" id="KW-0511">Multifunctional enzyme</keyword>
<dbReference type="InterPro" id="IPR006367">
    <property type="entry name" value="Sirohaem_synthase_N"/>
</dbReference>
<feature type="domain" description="Siroheme synthase central" evidence="19">
    <location>
        <begin position="124"/>
        <end position="145"/>
    </location>
</feature>
<dbReference type="Pfam" id="PF13241">
    <property type="entry name" value="NAD_binding_7"/>
    <property type="match status" value="1"/>
</dbReference>
<feature type="active site" description="Proton acceptor" evidence="15 16">
    <location>
        <position position="249"/>
    </location>
</feature>
<dbReference type="PIRSF" id="PIRSF036426">
    <property type="entry name" value="Sirohaem_synth"/>
    <property type="match status" value="1"/>
</dbReference>
<keyword evidence="9 15" id="KW-0456">Lyase</keyword>
<keyword evidence="15" id="KW-0597">Phosphoprotein</keyword>
<dbReference type="GO" id="GO:0019354">
    <property type="term" value="P:siroheme biosynthetic process"/>
    <property type="evidence" value="ECO:0007669"/>
    <property type="project" value="UniProtKB-UniRule"/>
</dbReference>
<dbReference type="InterPro" id="IPR035996">
    <property type="entry name" value="4pyrrol_Methylase_sf"/>
</dbReference>
<accession>A0A7C9NPX7</accession>
<sequence length="479" mass="52647">MDYLPIFLDLRERTCLLVGGSETAARKAELLLRAGARVEVAAPELHDCFKRLPHAELLSRVADVFSDELLEGKDAVIVVEEDVAVAKQVADAARTRHIPVNVADKPALCSFILPSIIDRSPIMVAVSSGGESPVLARMLRARLETMIPAAYGRLSALASRYKTRVREAIKPEQRRAFWEKVFLSPVAEMVFSGRDVEAEAELNAMIKDSAANEITRGEVYLVGAGPGNPDLLTFRALRLMQQADVIVYDRLVSPPILDMCRRDAERVYVGKERDDHAVPQEEINLMLVRLAKEGKRTLRLKGGDPFIFGRGGEEIETLVEHGVSFQVVPGITAAAGVSSYAGIPLTHRDYAQSVTFVTGHLKDNTFNLNWEGIARQDQTIVIYMGLKGLPMLCEALIKHGLTAETPAAIIQHGTLPSQRVITGDLNTLPALAEEAGLKAPTLIIVGNVVKLRKKLGWFQPELQSEQTQHSPLETPDHLR</sequence>
<dbReference type="SUPFAM" id="SSF53790">
    <property type="entry name" value="Tetrapyrrole methylase"/>
    <property type="match status" value="1"/>
</dbReference>
<feature type="binding site" evidence="15">
    <location>
        <position position="226"/>
    </location>
    <ligand>
        <name>S-adenosyl-L-methionine</name>
        <dbReference type="ChEBI" id="CHEBI:59789"/>
    </ligand>
</feature>
<feature type="binding site" evidence="15">
    <location>
        <position position="307"/>
    </location>
    <ligand>
        <name>S-adenosyl-L-methionine</name>
        <dbReference type="ChEBI" id="CHEBI:59789"/>
    </ligand>
</feature>
<comment type="pathway">
    <text evidence="15">Porphyrin-containing compound metabolism; siroheme biosynthesis; siroheme from sirohydrochlorin: step 1/1.</text>
</comment>
<dbReference type="GO" id="GO:0032259">
    <property type="term" value="P:methylation"/>
    <property type="evidence" value="ECO:0007669"/>
    <property type="project" value="UniProtKB-KW"/>
</dbReference>
<evidence type="ECO:0000256" key="9">
    <source>
        <dbReference type="ARBA" id="ARBA00023239"/>
    </source>
</evidence>
<gene>
    <name evidence="20" type="primary">cobA</name>
    <name evidence="15" type="synonym">cysG</name>
    <name evidence="20" type="ORF">GZ085_00760</name>
</gene>
<protein>
    <recommendedName>
        <fullName evidence="15">Siroheme synthase</fullName>
    </recommendedName>
    <domain>
        <recommendedName>
            <fullName evidence="15">Uroporphyrinogen-III C-methyltransferase</fullName>
            <shortName evidence="15">Urogen III methylase</shortName>
            <ecNumber evidence="15">2.1.1.107</ecNumber>
        </recommendedName>
        <alternativeName>
            <fullName evidence="15">SUMT</fullName>
        </alternativeName>
        <alternativeName>
            <fullName evidence="15">Uroporphyrinogen III methylase</fullName>
            <shortName evidence="15">UROM</shortName>
        </alternativeName>
    </domain>
    <domain>
        <recommendedName>
            <fullName evidence="15">Precorrin-2 dehydrogenase</fullName>
            <ecNumber evidence="15">1.3.1.76</ecNumber>
        </recommendedName>
    </domain>
    <domain>
        <recommendedName>
            <fullName evidence="15">Sirohydrochlorin ferrochelatase</fullName>
            <ecNumber evidence="15">4.99.1.4</ecNumber>
        </recommendedName>
    </domain>
</protein>
<dbReference type="Gene3D" id="1.10.8.210">
    <property type="entry name" value="Sirohaem synthase, dimerisation domain"/>
    <property type="match status" value="1"/>
</dbReference>
<dbReference type="AlphaFoldDB" id="A0A7C9NPX7"/>
<comment type="similarity">
    <text evidence="15">In the N-terminal section; belongs to the precorrin-2 dehydrogenase / sirohydrochlorin ferrochelatase family.</text>
</comment>
<evidence type="ECO:0000256" key="13">
    <source>
        <dbReference type="ARBA" id="ARBA00047561"/>
    </source>
</evidence>
<dbReference type="Gene3D" id="3.40.50.720">
    <property type="entry name" value="NAD(P)-binding Rossmann-like Domain"/>
    <property type="match status" value="1"/>
</dbReference>
<dbReference type="NCBIfam" id="TIGR01470">
    <property type="entry name" value="cysG_Nterm"/>
    <property type="match status" value="1"/>
</dbReference>
<comment type="pathway">
    <text evidence="12 15">Porphyrin-containing compound metabolism; siroheme biosynthesis; precorrin-2 from uroporphyrinogen III: step 1/1.</text>
</comment>
<feature type="binding site" evidence="15">
    <location>
        <begin position="22"/>
        <end position="23"/>
    </location>
    <ligand>
        <name>NAD(+)</name>
        <dbReference type="ChEBI" id="CHEBI:57540"/>
    </ligand>
</feature>
<dbReference type="SUPFAM" id="SSF51735">
    <property type="entry name" value="NAD(P)-binding Rossmann-fold domains"/>
    <property type="match status" value="1"/>
</dbReference>
<evidence type="ECO:0000256" key="3">
    <source>
        <dbReference type="ARBA" id="ARBA00022573"/>
    </source>
</evidence>
<dbReference type="NCBIfam" id="TIGR01469">
    <property type="entry name" value="cobA_cysG_Cterm"/>
    <property type="match status" value="1"/>
</dbReference>
<feature type="binding site" evidence="15">
    <location>
        <position position="413"/>
    </location>
    <ligand>
        <name>S-adenosyl-L-methionine</name>
        <dbReference type="ChEBI" id="CHEBI:59789"/>
    </ligand>
</feature>
<dbReference type="PANTHER" id="PTHR45790">
    <property type="entry name" value="SIROHEME SYNTHASE-RELATED"/>
    <property type="match status" value="1"/>
</dbReference>
<dbReference type="GO" id="GO:0051287">
    <property type="term" value="F:NAD binding"/>
    <property type="evidence" value="ECO:0007669"/>
    <property type="project" value="InterPro"/>
</dbReference>
<evidence type="ECO:0000256" key="10">
    <source>
        <dbReference type="ARBA" id="ARBA00023244"/>
    </source>
</evidence>
<feature type="region of interest" description="Precorrin-2 dehydrogenase / sirohydrochlorin ferrochelatase" evidence="15">
    <location>
        <begin position="1"/>
        <end position="202"/>
    </location>
</feature>
<dbReference type="EC" id="1.3.1.76" evidence="15"/>
<evidence type="ECO:0000313" key="20">
    <source>
        <dbReference type="EMBL" id="NDP46922.1"/>
    </source>
</evidence>
<keyword evidence="5 15" id="KW-0808">Transferase</keyword>
<name>A0A7C9NPX7_9PROT</name>
<dbReference type="UniPathway" id="UPA00262">
    <property type="reaction ID" value="UER00211"/>
</dbReference>
<comment type="catalytic activity">
    <reaction evidence="13 15">
        <text>precorrin-2 + NAD(+) = sirohydrochlorin + NADH + 2 H(+)</text>
        <dbReference type="Rhea" id="RHEA:15613"/>
        <dbReference type="ChEBI" id="CHEBI:15378"/>
        <dbReference type="ChEBI" id="CHEBI:57540"/>
        <dbReference type="ChEBI" id="CHEBI:57945"/>
        <dbReference type="ChEBI" id="CHEBI:58351"/>
        <dbReference type="ChEBI" id="CHEBI:58827"/>
        <dbReference type="EC" id="1.3.1.76"/>
    </reaction>
</comment>
<feature type="domain" description="Sirohaem synthase dimerisation" evidence="18">
    <location>
        <begin position="150"/>
        <end position="205"/>
    </location>
</feature>
<comment type="caution">
    <text evidence="20">The sequence shown here is derived from an EMBL/GenBank/DDBJ whole genome shotgun (WGS) entry which is preliminary data.</text>
</comment>
<feature type="binding site" evidence="15">
    <location>
        <begin position="332"/>
        <end position="333"/>
    </location>
    <ligand>
        <name>S-adenosyl-L-methionine</name>
        <dbReference type="ChEBI" id="CHEBI:59789"/>
    </ligand>
</feature>
<dbReference type="InterPro" id="IPR014776">
    <property type="entry name" value="4pyrrole_Mease_sub2"/>
</dbReference>
<comment type="pathway">
    <text evidence="14 15">Cofactor biosynthesis; adenosylcobalamin biosynthesis; precorrin-2 from uroporphyrinogen III: step 1/1.</text>
</comment>
<feature type="region of interest" description="Uroporphyrinogen-III C-methyltransferase" evidence="15">
    <location>
        <begin position="217"/>
        <end position="479"/>
    </location>
</feature>
<dbReference type="InterPro" id="IPR050161">
    <property type="entry name" value="Siro_Cobalamin_biosynth"/>
</dbReference>
<evidence type="ECO:0000256" key="14">
    <source>
        <dbReference type="ARBA" id="ARBA00060548"/>
    </source>
</evidence>
<dbReference type="Pfam" id="PF10414">
    <property type="entry name" value="CysG_dimeriser"/>
    <property type="match status" value="1"/>
</dbReference>
<dbReference type="InterPro" id="IPR000878">
    <property type="entry name" value="4pyrrol_Mease"/>
</dbReference>
<dbReference type="Gene3D" id="3.30.950.10">
    <property type="entry name" value="Methyltransferase, Cobalt-precorrin-4 Transmethylase, Domain 2"/>
    <property type="match status" value="1"/>
</dbReference>
<reference evidence="20 21" key="1">
    <citation type="submission" date="2019-09" db="EMBL/GenBank/DDBJ databases">
        <title>H2 Metabolism Revealed by Metagenomic Analysis in Subglacial Sediment of East Antarctica.</title>
        <authorList>
            <person name="Yang Z."/>
            <person name="Zhang Y."/>
            <person name="Lv Y."/>
            <person name="Yan W."/>
            <person name="Xiao X."/>
            <person name="Sun B."/>
            <person name="Ma H."/>
        </authorList>
    </citation>
    <scope>NUCLEOTIDE SEQUENCE [LARGE SCALE GENOMIC DNA]</scope>
    <source>
        <strain evidence="20">Bin2_2</strain>
    </source>
</reference>
<keyword evidence="7 15" id="KW-0560">Oxidoreductase</keyword>
<dbReference type="NCBIfam" id="NF007922">
    <property type="entry name" value="PRK10637.1"/>
    <property type="match status" value="1"/>
</dbReference>
<dbReference type="GO" id="GO:0051266">
    <property type="term" value="F:sirohydrochlorin ferrochelatase activity"/>
    <property type="evidence" value="ECO:0007669"/>
    <property type="project" value="UniProtKB-EC"/>
</dbReference>
<dbReference type="PANTHER" id="PTHR45790:SF1">
    <property type="entry name" value="SIROHEME SYNTHASE"/>
    <property type="match status" value="1"/>
</dbReference>
<feature type="modified residue" description="Phosphoserine" evidence="15">
    <location>
        <position position="128"/>
    </location>
</feature>
<evidence type="ECO:0000256" key="12">
    <source>
        <dbReference type="ARBA" id="ARBA00025705"/>
    </source>
</evidence>
<dbReference type="FunFam" id="3.30.950.10:FF:000001">
    <property type="entry name" value="Siroheme synthase"/>
    <property type="match status" value="1"/>
</dbReference>
<dbReference type="Gene3D" id="3.30.160.110">
    <property type="entry name" value="Siroheme synthase, domain 2"/>
    <property type="match status" value="1"/>
</dbReference>
<keyword evidence="6 15" id="KW-0949">S-adenosyl-L-methionine</keyword>
<comment type="catalytic activity">
    <reaction evidence="15">
        <text>uroporphyrinogen III + 2 S-adenosyl-L-methionine = precorrin-2 + 2 S-adenosyl-L-homocysteine + H(+)</text>
        <dbReference type="Rhea" id="RHEA:32459"/>
        <dbReference type="ChEBI" id="CHEBI:15378"/>
        <dbReference type="ChEBI" id="CHEBI:57308"/>
        <dbReference type="ChEBI" id="CHEBI:57856"/>
        <dbReference type="ChEBI" id="CHEBI:58827"/>
        <dbReference type="ChEBI" id="CHEBI:59789"/>
        <dbReference type="EC" id="2.1.1.107"/>
    </reaction>
</comment>
<comment type="similarity">
    <text evidence="15">In the C-terminal section; belongs to the precorrin methyltransferase family.</text>
</comment>
<evidence type="ECO:0000256" key="15">
    <source>
        <dbReference type="HAMAP-Rule" id="MF_01646"/>
    </source>
</evidence>
<dbReference type="InterPro" id="IPR006366">
    <property type="entry name" value="CobA/CysG_C"/>
</dbReference>
<dbReference type="SUPFAM" id="SSF75615">
    <property type="entry name" value="Siroheme synthase middle domains-like"/>
    <property type="match status" value="1"/>
</dbReference>
<dbReference type="CDD" id="cd11642">
    <property type="entry name" value="SUMT"/>
    <property type="match status" value="1"/>
</dbReference>
<dbReference type="UniPathway" id="UPA00148">
    <property type="reaction ID" value="UER00211"/>
</dbReference>
<evidence type="ECO:0000256" key="1">
    <source>
        <dbReference type="ARBA" id="ARBA00005010"/>
    </source>
</evidence>
<keyword evidence="4 15" id="KW-0489">Methyltransferase</keyword>
<keyword evidence="8 15" id="KW-0520">NAD</keyword>
<evidence type="ECO:0000256" key="5">
    <source>
        <dbReference type="ARBA" id="ARBA00022679"/>
    </source>
</evidence>
<feature type="binding site" evidence="15">
    <location>
        <position position="384"/>
    </location>
    <ligand>
        <name>S-adenosyl-L-methionine</name>
        <dbReference type="ChEBI" id="CHEBI:59789"/>
    </ligand>
</feature>
<dbReference type="EMBL" id="JAAFGW010000006">
    <property type="protein sequence ID" value="NDP46922.1"/>
    <property type="molecule type" value="Genomic_DNA"/>
</dbReference>
<keyword evidence="10 15" id="KW-0627">Porphyrin biosynthesis</keyword>
<comment type="catalytic activity">
    <reaction evidence="15">
        <text>siroheme + 2 H(+) = sirohydrochlorin + Fe(2+)</text>
        <dbReference type="Rhea" id="RHEA:24360"/>
        <dbReference type="ChEBI" id="CHEBI:15378"/>
        <dbReference type="ChEBI" id="CHEBI:29033"/>
        <dbReference type="ChEBI" id="CHEBI:58351"/>
        <dbReference type="ChEBI" id="CHEBI:60052"/>
        <dbReference type="EC" id="4.99.1.4"/>
    </reaction>
</comment>